<dbReference type="Proteomes" id="UP000677918">
    <property type="component" value="Unassembled WGS sequence"/>
</dbReference>
<keyword evidence="2" id="KW-0813">Transport</keyword>
<comment type="subcellular location">
    <subcellularLocation>
        <location evidence="1">Cell membrane</location>
        <topology evidence="1">Multi-pass membrane protein</topology>
    </subcellularLocation>
</comment>
<feature type="transmembrane region" description="Helical" evidence="8">
    <location>
        <begin position="130"/>
        <end position="150"/>
    </location>
</feature>
<proteinExistence type="predicted"/>
<name>A0A8J4H254_9BACL</name>
<feature type="transmembrane region" description="Helical" evidence="8">
    <location>
        <begin position="162"/>
        <end position="183"/>
    </location>
</feature>
<evidence type="ECO:0000259" key="9">
    <source>
        <dbReference type="PROSITE" id="PS50928"/>
    </source>
</evidence>
<dbReference type="RefSeq" id="WP_213410638.1">
    <property type="nucleotide sequence ID" value="NZ_BOVK01000011.1"/>
</dbReference>
<keyword evidence="6 8" id="KW-0472">Membrane</keyword>
<dbReference type="AlphaFoldDB" id="A0A8J4H254"/>
<evidence type="ECO:0000256" key="8">
    <source>
        <dbReference type="SAM" id="Phobius"/>
    </source>
</evidence>
<feature type="domain" description="ABC transmembrane type-1" evidence="9">
    <location>
        <begin position="95"/>
        <end position="290"/>
    </location>
</feature>
<dbReference type="InterPro" id="IPR000515">
    <property type="entry name" value="MetI-like"/>
</dbReference>
<organism evidence="10 11">
    <name type="scientific">Xylanibacillus composti</name>
    <dbReference type="NCBI Taxonomy" id="1572762"/>
    <lineage>
        <taxon>Bacteria</taxon>
        <taxon>Bacillati</taxon>
        <taxon>Bacillota</taxon>
        <taxon>Bacilli</taxon>
        <taxon>Bacillales</taxon>
        <taxon>Paenibacillaceae</taxon>
        <taxon>Xylanibacillus</taxon>
    </lineage>
</organism>
<dbReference type="PROSITE" id="PS50928">
    <property type="entry name" value="ABC_TM1"/>
    <property type="match status" value="1"/>
</dbReference>
<evidence type="ECO:0000256" key="3">
    <source>
        <dbReference type="ARBA" id="ARBA00022475"/>
    </source>
</evidence>
<dbReference type="GO" id="GO:0055085">
    <property type="term" value="P:transmembrane transport"/>
    <property type="evidence" value="ECO:0007669"/>
    <property type="project" value="InterPro"/>
</dbReference>
<dbReference type="GO" id="GO:0005886">
    <property type="term" value="C:plasma membrane"/>
    <property type="evidence" value="ECO:0007669"/>
    <property type="project" value="UniProtKB-SubCell"/>
</dbReference>
<feature type="transmembrane region" description="Helical" evidence="8">
    <location>
        <begin position="37"/>
        <end position="58"/>
    </location>
</feature>
<dbReference type="InterPro" id="IPR035906">
    <property type="entry name" value="MetI-like_sf"/>
</dbReference>
<comment type="caution">
    <text evidence="10">The sequence shown here is derived from an EMBL/GenBank/DDBJ whole genome shotgun (WGS) entry which is preliminary data.</text>
</comment>
<dbReference type="PANTHER" id="PTHR43744:SF9">
    <property type="entry name" value="POLYGALACTURONAN_RHAMNOGALACTURONAN TRANSPORT SYSTEM PERMEASE PROTEIN YTCP"/>
    <property type="match status" value="1"/>
</dbReference>
<dbReference type="EMBL" id="BOVK01000011">
    <property type="protein sequence ID" value="GIQ68022.1"/>
    <property type="molecule type" value="Genomic_DNA"/>
</dbReference>
<feature type="transmembrane region" description="Helical" evidence="8">
    <location>
        <begin position="286"/>
        <end position="305"/>
    </location>
</feature>
<feature type="transmembrane region" description="Helical" evidence="8">
    <location>
        <begin position="94"/>
        <end position="118"/>
    </location>
</feature>
<dbReference type="PANTHER" id="PTHR43744">
    <property type="entry name" value="ABC TRANSPORTER PERMEASE PROTEIN MG189-RELATED-RELATED"/>
    <property type="match status" value="1"/>
</dbReference>
<evidence type="ECO:0000256" key="1">
    <source>
        <dbReference type="ARBA" id="ARBA00004651"/>
    </source>
</evidence>
<dbReference type="CDD" id="cd06261">
    <property type="entry name" value="TM_PBP2"/>
    <property type="match status" value="1"/>
</dbReference>
<protein>
    <submittedName>
        <fullName evidence="10">ABC transporter permease</fullName>
    </submittedName>
</protein>
<keyword evidence="5 8" id="KW-1133">Transmembrane helix</keyword>
<feature type="transmembrane region" description="Helical" evidence="8">
    <location>
        <begin position="203"/>
        <end position="230"/>
    </location>
</feature>
<keyword evidence="4 8" id="KW-0812">Transmembrane</keyword>
<sequence>MSSSATNPTVGVDRIKKPKRERNPNEIGNTANFLINLFFWFYTAACVLPLFLVIAVSFSNERDVVVNGYKFIPETFSLDAYRFLFEDWTPIVNAYGVSIFVTIVGTILSVILMSLYAYPISRDDFPHKNFFSFFCFFTMLFNGGLVPFYLVYTQTLGLKNSLWALIMPYLVGAFWVLIIRTFFKTTIPVALLESAKIDGASEFRIFGSIVLPLSLPVLATVALFQTLVYWNDWFMSLLFITKESNVSVQFLMYKTMLNIQFLSTNTQAAAGIAAGGGILQFPTETVRMAMAVVGVGPIIFAYPFFQRFFIQGLTVGAVKG</sequence>
<dbReference type="SUPFAM" id="SSF161098">
    <property type="entry name" value="MetI-like"/>
    <property type="match status" value="1"/>
</dbReference>
<evidence type="ECO:0000256" key="6">
    <source>
        <dbReference type="ARBA" id="ARBA00023136"/>
    </source>
</evidence>
<evidence type="ECO:0000256" key="2">
    <source>
        <dbReference type="ARBA" id="ARBA00022448"/>
    </source>
</evidence>
<evidence type="ECO:0000256" key="7">
    <source>
        <dbReference type="SAM" id="MobiDB-lite"/>
    </source>
</evidence>
<evidence type="ECO:0000313" key="10">
    <source>
        <dbReference type="EMBL" id="GIQ68022.1"/>
    </source>
</evidence>
<evidence type="ECO:0000256" key="5">
    <source>
        <dbReference type="ARBA" id="ARBA00022989"/>
    </source>
</evidence>
<accession>A0A8J4H254</accession>
<evidence type="ECO:0000313" key="11">
    <source>
        <dbReference type="Proteomes" id="UP000677918"/>
    </source>
</evidence>
<keyword evidence="3" id="KW-1003">Cell membrane</keyword>
<dbReference type="Gene3D" id="1.10.3720.10">
    <property type="entry name" value="MetI-like"/>
    <property type="match status" value="1"/>
</dbReference>
<evidence type="ECO:0000256" key="4">
    <source>
        <dbReference type="ARBA" id="ARBA00022692"/>
    </source>
</evidence>
<gene>
    <name evidence="10" type="ORF">XYCOK13_08460</name>
</gene>
<feature type="region of interest" description="Disordered" evidence="7">
    <location>
        <begin position="1"/>
        <end position="23"/>
    </location>
</feature>
<reference evidence="10" key="1">
    <citation type="submission" date="2021-04" db="EMBL/GenBank/DDBJ databases">
        <title>Draft genome sequence of Xylanibacillus composti strain K13.</title>
        <authorList>
            <person name="Uke A."/>
            <person name="Chhe C."/>
            <person name="Baramee S."/>
            <person name="Kosugi A."/>
        </authorList>
    </citation>
    <scope>NUCLEOTIDE SEQUENCE</scope>
    <source>
        <strain evidence="10">K13</strain>
    </source>
</reference>
<keyword evidence="11" id="KW-1185">Reference proteome</keyword>